<dbReference type="Proteomes" id="UP001154252">
    <property type="component" value="Unassembled WGS sequence"/>
</dbReference>
<keyword evidence="5 7" id="KW-0408">Iron</keyword>
<dbReference type="GO" id="GO:0020037">
    <property type="term" value="F:heme binding"/>
    <property type="evidence" value="ECO:0007669"/>
    <property type="project" value="InterPro"/>
</dbReference>
<comment type="similarity">
    <text evidence="2">Belongs to the cytochrome P450 family.</text>
</comment>
<dbReference type="OrthoDB" id="1103324at2759"/>
<gene>
    <name evidence="8" type="ORF">PEGY_LOCUS7786</name>
</gene>
<dbReference type="GO" id="GO:0016705">
    <property type="term" value="F:oxidoreductase activity, acting on paired donors, with incorporation or reduction of molecular oxygen"/>
    <property type="evidence" value="ECO:0007669"/>
    <property type="project" value="InterPro"/>
</dbReference>
<dbReference type="GO" id="GO:0043386">
    <property type="term" value="P:mycotoxin biosynthetic process"/>
    <property type="evidence" value="ECO:0007669"/>
    <property type="project" value="UniProtKB-ARBA"/>
</dbReference>
<keyword evidence="6" id="KW-0503">Monooxygenase</keyword>
<sequence>MIIKESHRWRPVSPLGVPHAVAEGLSTTSDLSLLQRKKENQNERKMANDPQDDHIDGKLIPQGSSIVLNVWGMHHDSERWQEPEHCQPERFADFPALASAYAASERRDHLGYGAGRRVCPGIHLAERNLIIGVAKLLWAFEFVEPPGSDNDISAQSGASKGFLHCPKDYGCAIRLRSPEKRETIMREFAEAQEVFAQFD</sequence>
<dbReference type="InterPro" id="IPR002401">
    <property type="entry name" value="Cyt_P450_E_grp-I"/>
</dbReference>
<dbReference type="InterPro" id="IPR001128">
    <property type="entry name" value="Cyt_P450"/>
</dbReference>
<keyword evidence="3 7" id="KW-0479">Metal-binding</keyword>
<evidence type="ECO:0000256" key="6">
    <source>
        <dbReference type="ARBA" id="ARBA00023033"/>
    </source>
</evidence>
<dbReference type="GO" id="GO:0005506">
    <property type="term" value="F:iron ion binding"/>
    <property type="evidence" value="ECO:0007669"/>
    <property type="project" value="InterPro"/>
</dbReference>
<accession>A0A9W4KJB6</accession>
<reference evidence="8" key="1">
    <citation type="submission" date="2021-07" db="EMBL/GenBank/DDBJ databases">
        <authorList>
            <person name="Branca A.L. A."/>
        </authorList>
    </citation>
    <scope>NUCLEOTIDE SEQUENCE</scope>
</reference>
<feature type="binding site" description="axial binding residue" evidence="7">
    <location>
        <position position="119"/>
    </location>
    <ligand>
        <name>heme</name>
        <dbReference type="ChEBI" id="CHEBI:30413"/>
    </ligand>
    <ligandPart>
        <name>Fe</name>
        <dbReference type="ChEBI" id="CHEBI:18248"/>
    </ligandPart>
</feature>
<keyword evidence="7" id="KW-0349">Heme</keyword>
<evidence type="ECO:0000256" key="3">
    <source>
        <dbReference type="ARBA" id="ARBA00022723"/>
    </source>
</evidence>
<evidence type="ECO:0000256" key="5">
    <source>
        <dbReference type="ARBA" id="ARBA00023004"/>
    </source>
</evidence>
<dbReference type="Pfam" id="PF00067">
    <property type="entry name" value="p450"/>
    <property type="match status" value="1"/>
</dbReference>
<dbReference type="SUPFAM" id="SSF48264">
    <property type="entry name" value="Cytochrome P450"/>
    <property type="match status" value="1"/>
</dbReference>
<dbReference type="AlphaFoldDB" id="A0A9W4KJB6"/>
<evidence type="ECO:0000313" key="8">
    <source>
        <dbReference type="EMBL" id="CAG8904427.1"/>
    </source>
</evidence>
<dbReference type="PANTHER" id="PTHR46300:SF2">
    <property type="entry name" value="CYTOCHROME P450 MONOOXYGENASE ALNH-RELATED"/>
    <property type="match status" value="1"/>
</dbReference>
<dbReference type="InterPro" id="IPR050364">
    <property type="entry name" value="Cytochrome_P450_fung"/>
</dbReference>
<comment type="cofactor">
    <cofactor evidence="1 7">
        <name>heme</name>
        <dbReference type="ChEBI" id="CHEBI:30413"/>
    </cofactor>
</comment>
<dbReference type="PANTHER" id="PTHR46300">
    <property type="entry name" value="P450, PUTATIVE (EUROFUNG)-RELATED-RELATED"/>
    <property type="match status" value="1"/>
</dbReference>
<dbReference type="Gene3D" id="1.10.630.10">
    <property type="entry name" value="Cytochrome P450"/>
    <property type="match status" value="1"/>
</dbReference>
<dbReference type="PRINTS" id="PR00463">
    <property type="entry name" value="EP450I"/>
</dbReference>
<proteinExistence type="inferred from homology"/>
<evidence type="ECO:0000256" key="1">
    <source>
        <dbReference type="ARBA" id="ARBA00001971"/>
    </source>
</evidence>
<name>A0A9W4KJB6_9EURO</name>
<dbReference type="InterPro" id="IPR036396">
    <property type="entry name" value="Cyt_P450_sf"/>
</dbReference>
<dbReference type="GO" id="GO:0004497">
    <property type="term" value="F:monooxygenase activity"/>
    <property type="evidence" value="ECO:0007669"/>
    <property type="project" value="UniProtKB-KW"/>
</dbReference>
<evidence type="ECO:0000313" key="9">
    <source>
        <dbReference type="Proteomes" id="UP001154252"/>
    </source>
</evidence>
<evidence type="ECO:0000256" key="2">
    <source>
        <dbReference type="ARBA" id="ARBA00010617"/>
    </source>
</evidence>
<dbReference type="EMBL" id="CAJVRC010000884">
    <property type="protein sequence ID" value="CAG8904427.1"/>
    <property type="molecule type" value="Genomic_DNA"/>
</dbReference>
<organism evidence="8 9">
    <name type="scientific">Penicillium egyptiacum</name>
    <dbReference type="NCBI Taxonomy" id="1303716"/>
    <lineage>
        <taxon>Eukaryota</taxon>
        <taxon>Fungi</taxon>
        <taxon>Dikarya</taxon>
        <taxon>Ascomycota</taxon>
        <taxon>Pezizomycotina</taxon>
        <taxon>Eurotiomycetes</taxon>
        <taxon>Eurotiomycetidae</taxon>
        <taxon>Eurotiales</taxon>
        <taxon>Aspergillaceae</taxon>
        <taxon>Penicillium</taxon>
    </lineage>
</organism>
<keyword evidence="4" id="KW-0560">Oxidoreductase</keyword>
<evidence type="ECO:0008006" key="10">
    <source>
        <dbReference type="Google" id="ProtNLM"/>
    </source>
</evidence>
<protein>
    <recommendedName>
        <fullName evidence="10">Cytochrome P450</fullName>
    </recommendedName>
</protein>
<evidence type="ECO:0000256" key="7">
    <source>
        <dbReference type="PIRSR" id="PIRSR602401-1"/>
    </source>
</evidence>
<keyword evidence="9" id="KW-1185">Reference proteome</keyword>
<evidence type="ECO:0000256" key="4">
    <source>
        <dbReference type="ARBA" id="ARBA00023002"/>
    </source>
</evidence>
<comment type="caution">
    <text evidence="8">The sequence shown here is derived from an EMBL/GenBank/DDBJ whole genome shotgun (WGS) entry which is preliminary data.</text>
</comment>